<feature type="compositionally biased region" description="Low complexity" evidence="1">
    <location>
        <begin position="72"/>
        <end position="93"/>
    </location>
</feature>
<evidence type="ECO:0000313" key="2">
    <source>
        <dbReference type="EMBL" id="KAK0735593.1"/>
    </source>
</evidence>
<keyword evidence="3" id="KW-1185">Reference proteome</keyword>
<feature type="region of interest" description="Disordered" evidence="1">
    <location>
        <begin position="1"/>
        <end position="33"/>
    </location>
</feature>
<dbReference type="AlphaFoldDB" id="A0AA40BK49"/>
<evidence type="ECO:0000313" key="3">
    <source>
        <dbReference type="Proteomes" id="UP001172159"/>
    </source>
</evidence>
<gene>
    <name evidence="2" type="ORF">B0T21DRAFT_349070</name>
</gene>
<dbReference type="EMBL" id="JAUKTV010000007">
    <property type="protein sequence ID" value="KAK0735593.1"/>
    <property type="molecule type" value="Genomic_DNA"/>
</dbReference>
<name>A0AA40BK49_9PEZI</name>
<protein>
    <submittedName>
        <fullName evidence="2">Uncharacterized protein</fullName>
    </submittedName>
</protein>
<feature type="region of interest" description="Disordered" evidence="1">
    <location>
        <begin position="48"/>
        <end position="135"/>
    </location>
</feature>
<organism evidence="2 3">
    <name type="scientific">Apiosordaria backusii</name>
    <dbReference type="NCBI Taxonomy" id="314023"/>
    <lineage>
        <taxon>Eukaryota</taxon>
        <taxon>Fungi</taxon>
        <taxon>Dikarya</taxon>
        <taxon>Ascomycota</taxon>
        <taxon>Pezizomycotina</taxon>
        <taxon>Sordariomycetes</taxon>
        <taxon>Sordariomycetidae</taxon>
        <taxon>Sordariales</taxon>
        <taxon>Lasiosphaeriaceae</taxon>
        <taxon>Apiosordaria</taxon>
    </lineage>
</organism>
<comment type="caution">
    <text evidence="2">The sequence shown here is derived from an EMBL/GenBank/DDBJ whole genome shotgun (WGS) entry which is preliminary data.</text>
</comment>
<proteinExistence type="predicted"/>
<sequence>MQGRSADGPSGAAHTEEGRRMPMRNRSTKIPLSKNVSDKAWWRHGTLPIRPNRHLIDPNRQRNATQRNATHASKQAAARQDASARAASTVGAAPVPLGDNHDISQPPLAAISQPNQPVRIPDRTTDTSVGLSDTRTSFLDCSPLSRSLGSLLGTSVSGGP</sequence>
<evidence type="ECO:0000256" key="1">
    <source>
        <dbReference type="SAM" id="MobiDB-lite"/>
    </source>
</evidence>
<accession>A0AA40BK49</accession>
<feature type="compositionally biased region" description="Polar residues" evidence="1">
    <location>
        <begin position="61"/>
        <end position="71"/>
    </location>
</feature>
<feature type="compositionally biased region" description="Polar residues" evidence="1">
    <location>
        <begin position="126"/>
        <end position="135"/>
    </location>
</feature>
<reference evidence="2" key="1">
    <citation type="submission" date="2023-06" db="EMBL/GenBank/DDBJ databases">
        <title>Genome-scale phylogeny and comparative genomics of the fungal order Sordariales.</title>
        <authorList>
            <consortium name="Lawrence Berkeley National Laboratory"/>
            <person name="Hensen N."/>
            <person name="Bonometti L."/>
            <person name="Westerberg I."/>
            <person name="Brannstrom I.O."/>
            <person name="Guillou S."/>
            <person name="Cros-Aarteil S."/>
            <person name="Calhoun S."/>
            <person name="Haridas S."/>
            <person name="Kuo A."/>
            <person name="Mondo S."/>
            <person name="Pangilinan J."/>
            <person name="Riley R."/>
            <person name="Labutti K."/>
            <person name="Andreopoulos B."/>
            <person name="Lipzen A."/>
            <person name="Chen C."/>
            <person name="Yanf M."/>
            <person name="Daum C."/>
            <person name="Ng V."/>
            <person name="Clum A."/>
            <person name="Steindorff A."/>
            <person name="Ohm R."/>
            <person name="Martin F."/>
            <person name="Silar P."/>
            <person name="Natvig D."/>
            <person name="Lalanne C."/>
            <person name="Gautier V."/>
            <person name="Ament-Velasquez S.L."/>
            <person name="Kruys A."/>
            <person name="Hutchinson M.I."/>
            <person name="Powell A.J."/>
            <person name="Barry K."/>
            <person name="Miller A.N."/>
            <person name="Grigoriev I.V."/>
            <person name="Debuchy R."/>
            <person name="Gladieux P."/>
            <person name="Thoren M.H."/>
            <person name="Johannesson H."/>
        </authorList>
    </citation>
    <scope>NUCLEOTIDE SEQUENCE</scope>
    <source>
        <strain evidence="2">CBS 540.89</strain>
    </source>
</reference>
<dbReference type="Proteomes" id="UP001172159">
    <property type="component" value="Unassembled WGS sequence"/>
</dbReference>